<feature type="transmembrane region" description="Helical" evidence="7">
    <location>
        <begin position="46"/>
        <end position="66"/>
    </location>
</feature>
<protein>
    <submittedName>
        <fullName evidence="9">Amino acid permease</fullName>
    </submittedName>
</protein>
<evidence type="ECO:0000313" key="10">
    <source>
        <dbReference type="Proteomes" id="UP000664771"/>
    </source>
</evidence>
<dbReference type="Proteomes" id="UP000664771">
    <property type="component" value="Unassembled WGS sequence"/>
</dbReference>
<keyword evidence="4 7" id="KW-1133">Transmembrane helix</keyword>
<dbReference type="Gene3D" id="1.20.1740.10">
    <property type="entry name" value="Amino acid/polyamine transporter I"/>
    <property type="match status" value="1"/>
</dbReference>
<evidence type="ECO:0000256" key="7">
    <source>
        <dbReference type="SAM" id="Phobius"/>
    </source>
</evidence>
<feature type="transmembrane region" description="Helical" evidence="7">
    <location>
        <begin position="350"/>
        <end position="375"/>
    </location>
</feature>
<feature type="transmembrane region" description="Helical" evidence="7">
    <location>
        <begin position="222"/>
        <end position="248"/>
    </location>
</feature>
<gene>
    <name evidence="9" type="ORF">J2D73_06995</name>
</gene>
<keyword evidence="5 7" id="KW-0472">Membrane</keyword>
<keyword evidence="2" id="KW-0813">Transport</keyword>
<name>A0ABS3LUF2_9PROT</name>
<comment type="subcellular location">
    <subcellularLocation>
        <location evidence="1">Membrane</location>
        <topology evidence="1">Multi-pass membrane protein</topology>
    </subcellularLocation>
</comment>
<feature type="transmembrane region" description="Helical" evidence="7">
    <location>
        <begin position="381"/>
        <end position="403"/>
    </location>
</feature>
<feature type="transmembrane region" description="Helical" evidence="7">
    <location>
        <begin position="415"/>
        <end position="439"/>
    </location>
</feature>
<feature type="transmembrane region" description="Helical" evidence="7">
    <location>
        <begin position="269"/>
        <end position="286"/>
    </location>
</feature>
<evidence type="ECO:0000259" key="8">
    <source>
        <dbReference type="Pfam" id="PF00324"/>
    </source>
</evidence>
<feature type="domain" description="Amino acid permease/ SLC12A" evidence="8">
    <location>
        <begin position="43"/>
        <end position="448"/>
    </location>
</feature>
<feature type="transmembrane region" description="Helical" evidence="7">
    <location>
        <begin position="306"/>
        <end position="329"/>
    </location>
</feature>
<dbReference type="Pfam" id="PF00324">
    <property type="entry name" value="AA_permease"/>
    <property type="match status" value="1"/>
</dbReference>
<evidence type="ECO:0000313" key="9">
    <source>
        <dbReference type="EMBL" id="MBO1359544.1"/>
    </source>
</evidence>
<comment type="caution">
    <text evidence="9">The sequence shown here is derived from an EMBL/GenBank/DDBJ whole genome shotgun (WGS) entry which is preliminary data.</text>
</comment>
<dbReference type="EMBL" id="JAFVMF010000006">
    <property type="protein sequence ID" value="MBO1359544.1"/>
    <property type="molecule type" value="Genomic_DNA"/>
</dbReference>
<sequence length="476" mass="49568">MRATFAHARPRNDTERPRVQTATTQATKHGKASTGASELKTRHISMIAFGGVIGAGLFVGSSAAIAGAGPGVLLTFAFTGALVVTVMRMLGEMLLARPGLGSFVDYIRAGCGDAAGFVSGWLYWGFWVVTVGSEAIAGAILLQDWVGLPVWLMATALVAGVALINQTAVRVFGEFEFWLSLIKIACIVVFSILGASYLFGLLGGHPAPVATFLGHGGFLPHGMGALLAVLPTVLFSMVGSEIATVAAAESRDAPRNLSRVTRTIGTRITLFYVVSVSLILCIKPWSDIHPGQSPFVLAMDVMGVPGAAFAIRLVVLSAVLSCLNSAMFVTARTLRGLALRGEAPRALGSLSAAGAPQAAVLACSVFGLLAAFSSILAPGTVFAFLLGATGAVMLFIYLLIVVAHLRMRERAGPRWGYSAIPLFPAVNYAAIVAIASVTITMLADPEQRPTVLASLGSALAAFLAYRFGFAALRGGR</sequence>
<evidence type="ECO:0000256" key="1">
    <source>
        <dbReference type="ARBA" id="ARBA00004141"/>
    </source>
</evidence>
<dbReference type="PIRSF" id="PIRSF006060">
    <property type="entry name" value="AA_transporter"/>
    <property type="match status" value="1"/>
</dbReference>
<feature type="transmembrane region" description="Helical" evidence="7">
    <location>
        <begin position="177"/>
        <end position="202"/>
    </location>
</feature>
<evidence type="ECO:0000256" key="6">
    <source>
        <dbReference type="SAM" id="MobiDB-lite"/>
    </source>
</evidence>
<accession>A0ABS3LUF2</accession>
<evidence type="ECO:0000256" key="4">
    <source>
        <dbReference type="ARBA" id="ARBA00022989"/>
    </source>
</evidence>
<evidence type="ECO:0000256" key="2">
    <source>
        <dbReference type="ARBA" id="ARBA00022448"/>
    </source>
</evidence>
<dbReference type="InterPro" id="IPR004840">
    <property type="entry name" value="Amino_acid_permease_CS"/>
</dbReference>
<dbReference type="InterPro" id="IPR004841">
    <property type="entry name" value="AA-permease/SLC12A_dom"/>
</dbReference>
<feature type="transmembrane region" description="Helical" evidence="7">
    <location>
        <begin position="451"/>
        <end position="472"/>
    </location>
</feature>
<keyword evidence="3 7" id="KW-0812">Transmembrane</keyword>
<dbReference type="PROSITE" id="PS00218">
    <property type="entry name" value="AMINO_ACID_PERMEASE_1"/>
    <property type="match status" value="1"/>
</dbReference>
<proteinExistence type="predicted"/>
<feature type="transmembrane region" description="Helical" evidence="7">
    <location>
        <begin position="121"/>
        <end position="142"/>
    </location>
</feature>
<feature type="transmembrane region" description="Helical" evidence="7">
    <location>
        <begin position="148"/>
        <end position="165"/>
    </location>
</feature>
<keyword evidence="10" id="KW-1185">Reference proteome</keyword>
<evidence type="ECO:0000256" key="5">
    <source>
        <dbReference type="ARBA" id="ARBA00023136"/>
    </source>
</evidence>
<evidence type="ECO:0000256" key="3">
    <source>
        <dbReference type="ARBA" id="ARBA00022692"/>
    </source>
</evidence>
<dbReference type="PANTHER" id="PTHR43495:SF5">
    <property type="entry name" value="GAMMA-AMINOBUTYRIC ACID PERMEASE"/>
    <property type="match status" value="1"/>
</dbReference>
<dbReference type="PANTHER" id="PTHR43495">
    <property type="entry name" value="GABA PERMEASE"/>
    <property type="match status" value="1"/>
</dbReference>
<organism evidence="9 10">
    <name type="scientific">Acetobacter sacchari</name>
    <dbReference type="NCBI Taxonomy" id="2661687"/>
    <lineage>
        <taxon>Bacteria</taxon>
        <taxon>Pseudomonadati</taxon>
        <taxon>Pseudomonadota</taxon>
        <taxon>Alphaproteobacteria</taxon>
        <taxon>Acetobacterales</taxon>
        <taxon>Acetobacteraceae</taxon>
        <taxon>Acetobacter</taxon>
    </lineage>
</organism>
<feature type="region of interest" description="Disordered" evidence="6">
    <location>
        <begin position="1"/>
        <end position="35"/>
    </location>
</feature>
<feature type="transmembrane region" description="Helical" evidence="7">
    <location>
        <begin position="72"/>
        <end position="90"/>
    </location>
</feature>
<reference evidence="9 10" key="1">
    <citation type="submission" date="2021-03" db="EMBL/GenBank/DDBJ databases">
        <title>The complete genome sequence of Acetobacter sacchari TBRC 11175.</title>
        <authorList>
            <person name="Charoenyingcharoen P."/>
            <person name="Yukphan P."/>
        </authorList>
    </citation>
    <scope>NUCLEOTIDE SEQUENCE [LARGE SCALE GENOMIC DNA]</scope>
    <source>
        <strain evidence="9 10">TBRC 11175</strain>
    </source>
</reference>